<feature type="compositionally biased region" description="Basic and acidic residues" evidence="1">
    <location>
        <begin position="1"/>
        <end position="16"/>
    </location>
</feature>
<dbReference type="AlphaFoldDB" id="A0A7S1B0L8"/>
<accession>A0A7S1B0L8</accession>
<feature type="region of interest" description="Disordered" evidence="1">
    <location>
        <begin position="82"/>
        <end position="105"/>
    </location>
</feature>
<name>A0A7S1B0L8_NOCSC</name>
<dbReference type="EMBL" id="HBFQ01063321">
    <property type="protein sequence ID" value="CAD8870450.1"/>
    <property type="molecule type" value="Transcribed_RNA"/>
</dbReference>
<feature type="compositionally biased region" description="Acidic residues" evidence="1">
    <location>
        <begin position="92"/>
        <end position="102"/>
    </location>
</feature>
<evidence type="ECO:0000313" key="2">
    <source>
        <dbReference type="EMBL" id="CAD8870450.1"/>
    </source>
</evidence>
<evidence type="ECO:0000256" key="1">
    <source>
        <dbReference type="SAM" id="MobiDB-lite"/>
    </source>
</evidence>
<organism evidence="2">
    <name type="scientific">Noctiluca scintillans</name>
    <name type="common">Sea sparkle</name>
    <name type="synonym">Red tide dinoflagellate</name>
    <dbReference type="NCBI Taxonomy" id="2966"/>
    <lineage>
        <taxon>Eukaryota</taxon>
        <taxon>Sar</taxon>
        <taxon>Alveolata</taxon>
        <taxon>Dinophyceae</taxon>
        <taxon>Noctilucales</taxon>
        <taxon>Noctilucaceae</taxon>
        <taxon>Noctiluca</taxon>
    </lineage>
</organism>
<gene>
    <name evidence="2" type="ORF">NSCI0253_LOCUS44807</name>
</gene>
<sequence>MAGEVRQDTSAHRESLPGDAADEPERPCCWTVRAVRAMRAELLAEASLPDESLSAGELEDTPDRVAVFLGTLVLMQLTMQNNESSSRGFGTDPDDGPLDDTSSDSLLVTGGHIEAVCAQRFEL</sequence>
<protein>
    <submittedName>
        <fullName evidence="2">Uncharacterized protein</fullName>
    </submittedName>
</protein>
<reference evidence="2" key="1">
    <citation type="submission" date="2021-01" db="EMBL/GenBank/DDBJ databases">
        <authorList>
            <person name="Corre E."/>
            <person name="Pelletier E."/>
            <person name="Niang G."/>
            <person name="Scheremetjew M."/>
            <person name="Finn R."/>
            <person name="Kale V."/>
            <person name="Holt S."/>
            <person name="Cochrane G."/>
            <person name="Meng A."/>
            <person name="Brown T."/>
            <person name="Cohen L."/>
        </authorList>
    </citation>
    <scope>NUCLEOTIDE SEQUENCE</scope>
</reference>
<proteinExistence type="predicted"/>
<feature type="region of interest" description="Disordered" evidence="1">
    <location>
        <begin position="1"/>
        <end position="27"/>
    </location>
</feature>